<keyword evidence="3" id="KW-0472">Membrane</keyword>
<dbReference type="InterPro" id="IPR010827">
    <property type="entry name" value="BamA/TamA_POTRA"/>
</dbReference>
<keyword evidence="1" id="KW-0812">Transmembrane</keyword>
<dbReference type="InterPro" id="IPR039910">
    <property type="entry name" value="D15-like"/>
</dbReference>
<evidence type="ECO:0000259" key="4">
    <source>
        <dbReference type="Pfam" id="PF07244"/>
    </source>
</evidence>
<gene>
    <name evidence="5" type="ORF">T190607A01A_10134</name>
</gene>
<dbReference type="Gene3D" id="3.10.20.310">
    <property type="entry name" value="membrane protein fhac"/>
    <property type="match status" value="1"/>
</dbReference>
<dbReference type="PANTHER" id="PTHR12815:SF47">
    <property type="entry name" value="TRANSLOCATION AND ASSEMBLY MODULE SUBUNIT TAMA"/>
    <property type="match status" value="1"/>
</dbReference>
<evidence type="ECO:0000256" key="3">
    <source>
        <dbReference type="ARBA" id="ARBA00023237"/>
    </source>
</evidence>
<evidence type="ECO:0000256" key="1">
    <source>
        <dbReference type="ARBA" id="ARBA00022692"/>
    </source>
</evidence>
<dbReference type="EMBL" id="CAXIXY010000003">
    <property type="protein sequence ID" value="CAL2075101.1"/>
    <property type="molecule type" value="Genomic_DNA"/>
</dbReference>
<dbReference type="PANTHER" id="PTHR12815">
    <property type="entry name" value="SORTING AND ASSEMBLY MACHINERY SAMM50 PROTEIN FAMILY MEMBER"/>
    <property type="match status" value="1"/>
</dbReference>
<keyword evidence="6" id="KW-1185">Reference proteome</keyword>
<proteinExistence type="predicted"/>
<dbReference type="Proteomes" id="UP001497416">
    <property type="component" value="Unassembled WGS sequence"/>
</dbReference>
<organism evidence="5 6">
    <name type="scientific">Tenacibaculum platacis</name>
    <dbReference type="NCBI Taxonomy" id="3137852"/>
    <lineage>
        <taxon>Bacteria</taxon>
        <taxon>Pseudomonadati</taxon>
        <taxon>Bacteroidota</taxon>
        <taxon>Flavobacteriia</taxon>
        <taxon>Flavobacteriales</taxon>
        <taxon>Flavobacteriaceae</taxon>
        <taxon>Tenacibaculum</taxon>
    </lineage>
</organism>
<evidence type="ECO:0000313" key="5">
    <source>
        <dbReference type="EMBL" id="CAL2075101.1"/>
    </source>
</evidence>
<feature type="domain" description="POTRA" evidence="4">
    <location>
        <begin position="167"/>
        <end position="221"/>
    </location>
</feature>
<dbReference type="Gene3D" id="2.40.160.50">
    <property type="entry name" value="membrane protein fhac: a member of the omp85/tpsb transporter family"/>
    <property type="match status" value="1"/>
</dbReference>
<comment type="caution">
    <text evidence="5">The sequence shown here is derived from an EMBL/GenBank/DDBJ whole genome shotgun (WGS) entry which is preliminary data.</text>
</comment>
<protein>
    <submittedName>
        <fullName evidence="5">Surface antigen-like variable number repeat protein</fullName>
    </submittedName>
</protein>
<keyword evidence="3" id="KW-0998">Cell outer membrane</keyword>
<keyword evidence="2" id="KW-0732">Signal</keyword>
<dbReference type="RefSeq" id="WP_348709613.1">
    <property type="nucleotide sequence ID" value="NZ_CAXIXY010000003.1"/>
</dbReference>
<dbReference type="Pfam" id="PF07244">
    <property type="entry name" value="POTRA"/>
    <property type="match status" value="1"/>
</dbReference>
<accession>A0ABM9NQI7</accession>
<evidence type="ECO:0000256" key="2">
    <source>
        <dbReference type="ARBA" id="ARBA00022729"/>
    </source>
</evidence>
<name>A0ABM9NQI7_9FLAO</name>
<evidence type="ECO:0000313" key="6">
    <source>
        <dbReference type="Proteomes" id="UP001497416"/>
    </source>
</evidence>
<sequence length="546" mass="63074">MKKNLFISLILVLLSGKILFAQKKHVKLYSKDSIENTSLENIKITKNEPTTKEKILERIKLKGYFYSYIDSTYQIKDTVFHRIYLGKRINFLRLKTPEELNYLKSTIPELNYEKIKFSKYETILTEIENQLSKEGKGFSTIQLINIDLKDNLLIADLTINKSEKRIINNIIIKGYEEFPKSYLNHFAKIKKGDLFDKNKINDLSQNINNLKFVKTTNQPEALFKKDSTTLYLYLEEVKRNNFDGLLNFSTNPSNDKVQITGNLNLELVNLLNTGEELNFSWNANGNESQNINLSTKIPYIFNTPISNHTSFEIHKQDSTFLNSKLQTNFTYTLNPRTEIGTFYQTESSNNTLNNIISSIENFNTNFVGLSFSYHIPNDHSIFKTKLFLLSKYQFGQRSTTNNTGNQSKINLEASYLFEINQRNSVFVRSESNLLLSNTFLTNELFRIGGPNSIRGVNQQSIFTAKYSFMNLEYRILANRDSYLYSITDFGIIESTNKIRQNLLTLGAGYSFFINKSKIDLIFSGNLNATESNSKGFNLSLSFKNYF</sequence>
<reference evidence="5 6" key="1">
    <citation type="submission" date="2024-05" db="EMBL/GenBank/DDBJ databases">
        <authorList>
            <person name="Duchaud E."/>
        </authorList>
    </citation>
    <scope>NUCLEOTIDE SEQUENCE [LARGE SCALE GENOMIC DNA]</scope>
    <source>
        <strain evidence="5">Ena-SAMPLE-TAB-13-05-2024-13:56:06:370-140302</strain>
    </source>
</reference>